<feature type="compositionally biased region" description="Basic and acidic residues" evidence="1">
    <location>
        <begin position="301"/>
        <end position="320"/>
    </location>
</feature>
<feature type="compositionally biased region" description="Low complexity" evidence="1">
    <location>
        <begin position="162"/>
        <end position="171"/>
    </location>
</feature>
<dbReference type="AlphaFoldDB" id="A0A1F5JXD6"/>
<organism evidence="3 4">
    <name type="scientific">Candidatus Daviesbacteria bacterium RIFCSPHIGHO2_02_FULL_41_10</name>
    <dbReference type="NCBI Taxonomy" id="1797774"/>
    <lineage>
        <taxon>Bacteria</taxon>
        <taxon>Candidatus Daviesiibacteriota</taxon>
    </lineage>
</organism>
<evidence type="ECO:0008006" key="5">
    <source>
        <dbReference type="Google" id="ProtNLM"/>
    </source>
</evidence>
<keyword evidence="2" id="KW-0732">Signal</keyword>
<feature type="compositionally biased region" description="Basic and acidic residues" evidence="1">
    <location>
        <begin position="252"/>
        <end position="272"/>
    </location>
</feature>
<feature type="compositionally biased region" description="Pro residues" evidence="1">
    <location>
        <begin position="224"/>
        <end position="242"/>
    </location>
</feature>
<feature type="compositionally biased region" description="Polar residues" evidence="1">
    <location>
        <begin position="189"/>
        <end position="200"/>
    </location>
</feature>
<evidence type="ECO:0000256" key="1">
    <source>
        <dbReference type="SAM" id="MobiDB-lite"/>
    </source>
</evidence>
<reference evidence="3 4" key="1">
    <citation type="journal article" date="2016" name="Nat. Commun.">
        <title>Thousands of microbial genomes shed light on interconnected biogeochemical processes in an aquifer system.</title>
        <authorList>
            <person name="Anantharaman K."/>
            <person name="Brown C.T."/>
            <person name="Hug L.A."/>
            <person name="Sharon I."/>
            <person name="Castelle C.J."/>
            <person name="Probst A.J."/>
            <person name="Thomas B.C."/>
            <person name="Singh A."/>
            <person name="Wilkins M.J."/>
            <person name="Karaoz U."/>
            <person name="Brodie E.L."/>
            <person name="Williams K.H."/>
            <person name="Hubbard S.S."/>
            <person name="Banfield J.F."/>
        </authorList>
    </citation>
    <scope>NUCLEOTIDE SEQUENCE [LARGE SCALE GENOMIC DNA]</scope>
</reference>
<name>A0A1F5JXD6_9BACT</name>
<dbReference type="Proteomes" id="UP000177258">
    <property type="component" value="Unassembled WGS sequence"/>
</dbReference>
<feature type="chain" id="PRO_5009519049" description="DUF5667 domain-containing protein" evidence="2">
    <location>
        <begin position="24"/>
        <end position="320"/>
    </location>
</feature>
<accession>A0A1F5JXD6</accession>
<feature type="region of interest" description="Disordered" evidence="1">
    <location>
        <begin position="136"/>
        <end position="320"/>
    </location>
</feature>
<feature type="compositionally biased region" description="Low complexity" evidence="1">
    <location>
        <begin position="276"/>
        <end position="300"/>
    </location>
</feature>
<proteinExistence type="predicted"/>
<evidence type="ECO:0000256" key="2">
    <source>
        <dbReference type="SAM" id="SignalP"/>
    </source>
</evidence>
<feature type="signal peptide" evidence="2">
    <location>
        <begin position="1"/>
        <end position="23"/>
    </location>
</feature>
<evidence type="ECO:0000313" key="3">
    <source>
        <dbReference type="EMBL" id="OGE33306.1"/>
    </source>
</evidence>
<dbReference type="EMBL" id="MFDB01000010">
    <property type="protein sequence ID" value="OGE33306.1"/>
    <property type="molecule type" value="Genomic_DNA"/>
</dbReference>
<protein>
    <recommendedName>
        <fullName evidence="5">DUF5667 domain-containing protein</fullName>
    </recommendedName>
</protein>
<feature type="compositionally biased region" description="Polar residues" evidence="1">
    <location>
        <begin position="150"/>
        <end position="161"/>
    </location>
</feature>
<gene>
    <name evidence="3" type="ORF">A3D83_03765</name>
</gene>
<evidence type="ECO:0000313" key="4">
    <source>
        <dbReference type="Proteomes" id="UP000177258"/>
    </source>
</evidence>
<sequence>MIKLLSTLALVFAIVLFPPAVLAVVSNNAVPGDLTYPIKRGLEDIIYAAFSVNRITKTWFAGARSDRRYQEVTVLATKGGKIKQTLQDLVEQTQVTADQISQVTDPVEKEKLINQLSDSIAKYDAGLAQIAGQIKQPSATAPQQPLPTSPALTSQPNAIQPSGSVSSPSDSEAQLPVATPRPVAVLPQPTATPGSSTSPRATALPIPQQPTQAPQVSPTAVPATPRPTSTPAPSIIPSPTPRPSSGSGDNGEDIKRAREELERIKREAEEKRGKRGNQNFGNNNENNGNNRNEGSSGDNENSGKNENDRNNDKGGKGKNN</sequence>
<comment type="caution">
    <text evidence="3">The sequence shown here is derived from an EMBL/GenBank/DDBJ whole genome shotgun (WGS) entry which is preliminary data.</text>
</comment>